<sequence length="65" mass="7425">MANDNAWDLTNGHGYILDRDRSHAAASRLNLQFYLWKDALKYNIHPTISATLPKTATILDGRQNR</sequence>
<proteinExistence type="predicted"/>
<evidence type="ECO:0000313" key="1">
    <source>
        <dbReference type="EMBL" id="EAT76096.2"/>
    </source>
</evidence>
<accession>Q0TVH3</accession>
<dbReference type="EMBL" id="CH445373">
    <property type="protein sequence ID" value="EAT76096.2"/>
    <property type="molecule type" value="Genomic_DNA"/>
</dbReference>
<dbReference type="Proteomes" id="UP000001055">
    <property type="component" value="Unassembled WGS sequence"/>
</dbReference>
<dbReference type="RefSeq" id="XP_001806604.1">
    <property type="nucleotide sequence ID" value="XM_001806552.1"/>
</dbReference>
<gene>
    <name evidence="1" type="ORF">SNOG_16491</name>
</gene>
<dbReference type="AlphaFoldDB" id="Q0TVH3"/>
<dbReference type="InParanoid" id="Q0TVH3"/>
<reference evidence="2" key="1">
    <citation type="journal article" date="2007" name="Plant Cell">
        <title>Dothideomycete-plant interactions illuminated by genome sequencing and EST analysis of the wheat pathogen Stagonospora nodorum.</title>
        <authorList>
            <person name="Hane J.K."/>
            <person name="Lowe R.G."/>
            <person name="Solomon P.S."/>
            <person name="Tan K.C."/>
            <person name="Schoch C.L."/>
            <person name="Spatafora J.W."/>
            <person name="Crous P.W."/>
            <person name="Kodira C."/>
            <person name="Birren B.W."/>
            <person name="Galagan J.E."/>
            <person name="Torriani S.F."/>
            <person name="McDonald B.A."/>
            <person name="Oliver R.P."/>
        </authorList>
    </citation>
    <scope>NUCLEOTIDE SEQUENCE [LARGE SCALE GENOMIC DNA]</scope>
    <source>
        <strain evidence="2">SN15 / ATCC MYA-4574 / FGSC 10173</strain>
    </source>
</reference>
<protein>
    <submittedName>
        <fullName evidence="1">Uncharacterized protein</fullName>
    </submittedName>
</protein>
<evidence type="ECO:0000313" key="2">
    <source>
        <dbReference type="Proteomes" id="UP000001055"/>
    </source>
</evidence>
<dbReference type="VEuPathDB" id="FungiDB:JI435_434370"/>
<dbReference type="GeneID" id="5983566"/>
<dbReference type="HOGENOM" id="CLU_2850450_0_0_1"/>
<name>Q0TVH3_PHANO</name>
<dbReference type="KEGG" id="pno:SNOG_16491"/>
<organism evidence="1 2">
    <name type="scientific">Phaeosphaeria nodorum (strain SN15 / ATCC MYA-4574 / FGSC 10173)</name>
    <name type="common">Glume blotch fungus</name>
    <name type="synonym">Parastagonospora nodorum</name>
    <dbReference type="NCBI Taxonomy" id="321614"/>
    <lineage>
        <taxon>Eukaryota</taxon>
        <taxon>Fungi</taxon>
        <taxon>Dikarya</taxon>
        <taxon>Ascomycota</taxon>
        <taxon>Pezizomycotina</taxon>
        <taxon>Dothideomycetes</taxon>
        <taxon>Pleosporomycetidae</taxon>
        <taxon>Pleosporales</taxon>
        <taxon>Pleosporineae</taxon>
        <taxon>Phaeosphaeriaceae</taxon>
        <taxon>Parastagonospora</taxon>
    </lineage>
</organism>